<name>A0ABP6NY02_9ACTN</name>
<protein>
    <submittedName>
        <fullName evidence="2">Uncharacterized protein</fullName>
    </submittedName>
</protein>
<dbReference type="EMBL" id="BAAAUT010000069">
    <property type="protein sequence ID" value="GAA3161158.1"/>
    <property type="molecule type" value="Genomic_DNA"/>
</dbReference>
<evidence type="ECO:0000256" key="1">
    <source>
        <dbReference type="SAM" id="MobiDB-lite"/>
    </source>
</evidence>
<comment type="caution">
    <text evidence="2">The sequence shown here is derived from an EMBL/GenBank/DDBJ whole genome shotgun (WGS) entry which is preliminary data.</text>
</comment>
<accession>A0ABP6NY02</accession>
<evidence type="ECO:0000313" key="3">
    <source>
        <dbReference type="Proteomes" id="UP001500320"/>
    </source>
</evidence>
<gene>
    <name evidence="2" type="ORF">GCM10010466_60130</name>
</gene>
<evidence type="ECO:0000313" key="2">
    <source>
        <dbReference type="EMBL" id="GAA3161158.1"/>
    </source>
</evidence>
<dbReference type="Proteomes" id="UP001500320">
    <property type="component" value="Unassembled WGS sequence"/>
</dbReference>
<keyword evidence="3" id="KW-1185">Reference proteome</keyword>
<feature type="compositionally biased region" description="Low complexity" evidence="1">
    <location>
        <begin position="277"/>
        <end position="293"/>
    </location>
</feature>
<reference evidence="3" key="1">
    <citation type="journal article" date="2019" name="Int. J. Syst. Evol. Microbiol.">
        <title>The Global Catalogue of Microorganisms (GCM) 10K type strain sequencing project: providing services to taxonomists for standard genome sequencing and annotation.</title>
        <authorList>
            <consortium name="The Broad Institute Genomics Platform"/>
            <consortium name="The Broad Institute Genome Sequencing Center for Infectious Disease"/>
            <person name="Wu L."/>
            <person name="Ma J."/>
        </authorList>
    </citation>
    <scope>NUCLEOTIDE SEQUENCE [LARGE SCALE GENOMIC DNA]</scope>
    <source>
        <strain evidence="3">JCM 9373</strain>
    </source>
</reference>
<feature type="compositionally biased region" description="Low complexity" evidence="1">
    <location>
        <begin position="228"/>
        <end position="238"/>
    </location>
</feature>
<sequence>MSRLTREAQLAVLRSRRHPYTDADLEHAVHLVAVSGAAALLTPLLARSCGRPRLLTVEGLLAGLFLCALERPNAVHLSRVTDVLHFSIPEPWRRRFGVKDRSDDSCGFEAAYAVVRRLFDAVLACVGSSPLPRNRRLPAETAAALRSQADAAALAGRAELLRVVVNGIVEASLDPVRPVLDRHWDGSIGIDATPVATYARGTKTGAPHTATDPDAGWYVREGDHRAPDTAPDGSAAAPAEPPPTPRRTAGRRTAGKRATGAKQQRKQRLLKRLFGYSATATTSSASRPARTAPCRSKAAGTVPPSPRR</sequence>
<proteinExistence type="predicted"/>
<feature type="region of interest" description="Disordered" evidence="1">
    <location>
        <begin position="201"/>
        <end position="308"/>
    </location>
</feature>
<dbReference type="RefSeq" id="WP_344865440.1">
    <property type="nucleotide sequence ID" value="NZ_BAAAUT010000069.1"/>
</dbReference>
<organism evidence="2 3">
    <name type="scientific">Planomonospora alba</name>
    <dbReference type="NCBI Taxonomy" id="161354"/>
    <lineage>
        <taxon>Bacteria</taxon>
        <taxon>Bacillati</taxon>
        <taxon>Actinomycetota</taxon>
        <taxon>Actinomycetes</taxon>
        <taxon>Streptosporangiales</taxon>
        <taxon>Streptosporangiaceae</taxon>
        <taxon>Planomonospora</taxon>
    </lineage>
</organism>